<proteinExistence type="predicted"/>
<comment type="caution">
    <text evidence="2">The sequence shown here is derived from an EMBL/GenBank/DDBJ whole genome shotgun (WGS) entry which is preliminary data.</text>
</comment>
<keyword evidence="1" id="KW-1133">Transmembrane helix</keyword>
<dbReference type="AlphaFoldDB" id="A0AAU9Q121"/>
<organism evidence="2 3">
    <name type="scientific">Vibrio owensii</name>
    <dbReference type="NCBI Taxonomy" id="696485"/>
    <lineage>
        <taxon>Bacteria</taxon>
        <taxon>Pseudomonadati</taxon>
        <taxon>Pseudomonadota</taxon>
        <taxon>Gammaproteobacteria</taxon>
        <taxon>Vibrionales</taxon>
        <taxon>Vibrionaceae</taxon>
        <taxon>Vibrio</taxon>
    </lineage>
</organism>
<evidence type="ECO:0000313" key="3">
    <source>
        <dbReference type="Proteomes" id="UP001295420"/>
    </source>
</evidence>
<dbReference type="EMBL" id="CAKMTQ010000004">
    <property type="protein sequence ID" value="CAH1522828.1"/>
    <property type="molecule type" value="Genomic_DNA"/>
</dbReference>
<dbReference type="Proteomes" id="UP001295420">
    <property type="component" value="Unassembled WGS sequence"/>
</dbReference>
<gene>
    <name evidence="2" type="ORF">THF1D04_120121</name>
</gene>
<sequence>MNKTLYTILGAFFGSFCAMSLFMSMMLGAWWLVDFIALS</sequence>
<feature type="transmembrane region" description="Helical" evidence="1">
    <location>
        <begin position="6"/>
        <end position="33"/>
    </location>
</feature>
<keyword evidence="1" id="KW-0472">Membrane</keyword>
<accession>A0AAU9Q121</accession>
<evidence type="ECO:0000256" key="1">
    <source>
        <dbReference type="SAM" id="Phobius"/>
    </source>
</evidence>
<protein>
    <submittedName>
        <fullName evidence="2">Membrane protein</fullName>
    </submittedName>
</protein>
<evidence type="ECO:0000313" key="2">
    <source>
        <dbReference type="EMBL" id="CAH1522828.1"/>
    </source>
</evidence>
<reference evidence="2" key="1">
    <citation type="submission" date="2022-01" db="EMBL/GenBank/DDBJ databases">
        <authorList>
            <person name="Lagorce A."/>
        </authorList>
    </citation>
    <scope>NUCLEOTIDE SEQUENCE</scope>
    <source>
        <strain evidence="2">Th15_F1_D04</strain>
    </source>
</reference>
<keyword evidence="1" id="KW-0812">Transmembrane</keyword>
<name>A0AAU9Q121_9VIBR</name>